<evidence type="ECO:0000256" key="3">
    <source>
        <dbReference type="ARBA" id="ARBA00022692"/>
    </source>
</evidence>
<dbReference type="PANTHER" id="PTHR10383">
    <property type="entry name" value="SERINE INCORPORATOR"/>
    <property type="match status" value="1"/>
</dbReference>
<sequence length="479" mass="51771">MGALLSIPFLAVPSLGTVAAFAGSCCGAATCSAVCSACGKCNNSIATRIAYALMLLINSIVSWLMLTDWAIKKLQHLTLDYMTISCGDGSGCYGFVAVHRLNFALGSFHFLMAVMLLGVQSSKDGRAPIQNGFWGPKILGWFALIVVSFLIPEGFFLVWGNYVALAGAVLFLLLGLILLVDLAHTWAEHCIERIDATESKTWQVLLVGSTASMYVASIAMTIVMYIFFASGGCSMNQAAITINMLFCLGIAILSIHPTIQAYNPRAGLCQSAMVGVYCTYLTMSAVGMEPDDKHCNPLVRAQATRTASIVLGAVVTFLTMAWTTTRAATYGLALGAKGNSYSSLPTDDYEHGLVTQQPSSRREMRTAALRAAVESGSLPASALDDDSDDESDAGAQPRDDERNATQYNYSLYHIIFLLATAWVATLLTMNVTPEKDQHFVPVGRTYWASWVKIVSAWVCYGIYSWTLVAPAVLPDRFDY</sequence>
<name>A0A9P4U4G4_9PEZI</name>
<evidence type="ECO:0000256" key="5">
    <source>
        <dbReference type="ARBA" id="ARBA00023136"/>
    </source>
</evidence>
<accession>A0A9P4U4G4</accession>
<keyword evidence="10" id="KW-1185">Reference proteome</keyword>
<feature type="transmembrane region" description="Helical" evidence="7">
    <location>
        <begin position="411"/>
        <end position="429"/>
    </location>
</feature>
<proteinExistence type="inferred from homology"/>
<feature type="transmembrane region" description="Helical" evidence="7">
    <location>
        <begin position="449"/>
        <end position="473"/>
    </location>
</feature>
<feature type="transmembrane region" description="Helical" evidence="7">
    <location>
        <begin position="49"/>
        <end position="66"/>
    </location>
</feature>
<feature type="transmembrane region" description="Helical" evidence="7">
    <location>
        <begin position="267"/>
        <end position="286"/>
    </location>
</feature>
<protein>
    <submittedName>
        <fullName evidence="9">TMS membrane protein/tumor differentially expressed protein</fullName>
    </submittedName>
</protein>
<feature type="chain" id="PRO_5040179802" evidence="8">
    <location>
        <begin position="21"/>
        <end position="479"/>
    </location>
</feature>
<evidence type="ECO:0000256" key="1">
    <source>
        <dbReference type="ARBA" id="ARBA00004141"/>
    </source>
</evidence>
<feature type="transmembrane region" description="Helical" evidence="7">
    <location>
        <begin position="102"/>
        <end position="119"/>
    </location>
</feature>
<organism evidence="9 10">
    <name type="scientific">Tothia fuscella</name>
    <dbReference type="NCBI Taxonomy" id="1048955"/>
    <lineage>
        <taxon>Eukaryota</taxon>
        <taxon>Fungi</taxon>
        <taxon>Dikarya</taxon>
        <taxon>Ascomycota</taxon>
        <taxon>Pezizomycotina</taxon>
        <taxon>Dothideomycetes</taxon>
        <taxon>Pleosporomycetidae</taxon>
        <taxon>Venturiales</taxon>
        <taxon>Cylindrosympodiaceae</taxon>
        <taxon>Tothia</taxon>
    </lineage>
</organism>
<keyword evidence="3 7" id="KW-0812">Transmembrane</keyword>
<evidence type="ECO:0000256" key="7">
    <source>
        <dbReference type="SAM" id="Phobius"/>
    </source>
</evidence>
<feature type="compositionally biased region" description="Acidic residues" evidence="6">
    <location>
        <begin position="383"/>
        <end position="392"/>
    </location>
</feature>
<keyword evidence="5 7" id="KW-0472">Membrane</keyword>
<reference evidence="9" key="1">
    <citation type="journal article" date="2020" name="Stud. Mycol.">
        <title>101 Dothideomycetes genomes: a test case for predicting lifestyles and emergence of pathogens.</title>
        <authorList>
            <person name="Haridas S."/>
            <person name="Albert R."/>
            <person name="Binder M."/>
            <person name="Bloem J."/>
            <person name="Labutti K."/>
            <person name="Salamov A."/>
            <person name="Andreopoulos B."/>
            <person name="Baker S."/>
            <person name="Barry K."/>
            <person name="Bills G."/>
            <person name="Bluhm B."/>
            <person name="Cannon C."/>
            <person name="Castanera R."/>
            <person name="Culley D."/>
            <person name="Daum C."/>
            <person name="Ezra D."/>
            <person name="Gonzalez J."/>
            <person name="Henrissat B."/>
            <person name="Kuo A."/>
            <person name="Liang C."/>
            <person name="Lipzen A."/>
            <person name="Lutzoni F."/>
            <person name="Magnuson J."/>
            <person name="Mondo S."/>
            <person name="Nolan M."/>
            <person name="Ohm R."/>
            <person name="Pangilinan J."/>
            <person name="Park H.-J."/>
            <person name="Ramirez L."/>
            <person name="Alfaro M."/>
            <person name="Sun H."/>
            <person name="Tritt A."/>
            <person name="Yoshinaga Y."/>
            <person name="Zwiers L.-H."/>
            <person name="Turgeon B."/>
            <person name="Goodwin S."/>
            <person name="Spatafora J."/>
            <person name="Crous P."/>
            <person name="Grigoriev I."/>
        </authorList>
    </citation>
    <scope>NUCLEOTIDE SEQUENCE</scope>
    <source>
        <strain evidence="9">CBS 130266</strain>
    </source>
</reference>
<dbReference type="OrthoDB" id="5963193at2759"/>
<feature type="transmembrane region" description="Helical" evidence="7">
    <location>
        <begin position="234"/>
        <end position="255"/>
    </location>
</feature>
<evidence type="ECO:0000313" key="9">
    <source>
        <dbReference type="EMBL" id="KAF2435952.1"/>
    </source>
</evidence>
<feature type="region of interest" description="Disordered" evidence="6">
    <location>
        <begin position="375"/>
        <end position="400"/>
    </location>
</feature>
<dbReference type="InterPro" id="IPR005016">
    <property type="entry name" value="TDE1/TMS"/>
</dbReference>
<evidence type="ECO:0000256" key="8">
    <source>
        <dbReference type="SAM" id="SignalP"/>
    </source>
</evidence>
<feature type="transmembrane region" description="Helical" evidence="7">
    <location>
        <begin position="165"/>
        <end position="183"/>
    </location>
</feature>
<comment type="similarity">
    <text evidence="2">Belongs to the TDE1 family.</text>
</comment>
<feature type="signal peptide" evidence="8">
    <location>
        <begin position="1"/>
        <end position="20"/>
    </location>
</feature>
<dbReference type="PANTHER" id="PTHR10383:SF9">
    <property type="entry name" value="SERINE INCORPORATOR, ISOFORM F"/>
    <property type="match status" value="1"/>
</dbReference>
<evidence type="ECO:0000256" key="6">
    <source>
        <dbReference type="SAM" id="MobiDB-lite"/>
    </source>
</evidence>
<evidence type="ECO:0000313" key="10">
    <source>
        <dbReference type="Proteomes" id="UP000800235"/>
    </source>
</evidence>
<dbReference type="Proteomes" id="UP000800235">
    <property type="component" value="Unassembled WGS sequence"/>
</dbReference>
<dbReference type="AlphaFoldDB" id="A0A9P4U4G4"/>
<evidence type="ECO:0000256" key="4">
    <source>
        <dbReference type="ARBA" id="ARBA00022989"/>
    </source>
</evidence>
<comment type="caution">
    <text evidence="9">The sequence shown here is derived from an EMBL/GenBank/DDBJ whole genome shotgun (WGS) entry which is preliminary data.</text>
</comment>
<keyword evidence="8" id="KW-0732">Signal</keyword>
<feature type="transmembrane region" description="Helical" evidence="7">
    <location>
        <begin position="204"/>
        <end position="228"/>
    </location>
</feature>
<comment type="subcellular location">
    <subcellularLocation>
        <location evidence="1">Membrane</location>
        <topology evidence="1">Multi-pass membrane protein</topology>
    </subcellularLocation>
</comment>
<feature type="transmembrane region" description="Helical" evidence="7">
    <location>
        <begin position="306"/>
        <end position="324"/>
    </location>
</feature>
<dbReference type="Pfam" id="PF03348">
    <property type="entry name" value="Serinc"/>
    <property type="match status" value="1"/>
</dbReference>
<gene>
    <name evidence="9" type="ORF">EJ08DRAFT_296475</name>
</gene>
<evidence type="ECO:0000256" key="2">
    <source>
        <dbReference type="ARBA" id="ARBA00006665"/>
    </source>
</evidence>
<keyword evidence="4 7" id="KW-1133">Transmembrane helix</keyword>
<feature type="transmembrane region" description="Helical" evidence="7">
    <location>
        <begin position="139"/>
        <end position="159"/>
    </location>
</feature>
<dbReference type="EMBL" id="MU007012">
    <property type="protein sequence ID" value="KAF2435952.1"/>
    <property type="molecule type" value="Genomic_DNA"/>
</dbReference>
<dbReference type="GO" id="GO:0016020">
    <property type="term" value="C:membrane"/>
    <property type="evidence" value="ECO:0007669"/>
    <property type="project" value="UniProtKB-SubCell"/>
</dbReference>